<dbReference type="KEGG" id="kko:Kkor_0239"/>
<dbReference type="HOGENOM" id="CLU_274042_0_0_6"/>
<protein>
    <recommendedName>
        <fullName evidence="3">PKD domain containing protein</fullName>
    </recommendedName>
</protein>
<name>C7R7B1_KANKD</name>
<evidence type="ECO:0008006" key="3">
    <source>
        <dbReference type="Google" id="ProtNLM"/>
    </source>
</evidence>
<accession>C7R7B1</accession>
<organism evidence="1 2">
    <name type="scientific">Kangiella koreensis (strain DSM 16069 / JCM 12317 / KCTC 12182 / SW-125)</name>
    <dbReference type="NCBI Taxonomy" id="523791"/>
    <lineage>
        <taxon>Bacteria</taxon>
        <taxon>Pseudomonadati</taxon>
        <taxon>Pseudomonadota</taxon>
        <taxon>Gammaproteobacteria</taxon>
        <taxon>Kangiellales</taxon>
        <taxon>Kangiellaceae</taxon>
        <taxon>Kangiella</taxon>
    </lineage>
</organism>
<proteinExistence type="predicted"/>
<reference evidence="1 2" key="1">
    <citation type="journal article" date="2009" name="Stand. Genomic Sci.">
        <title>Complete genome sequence of Kangiella koreensis type strain (SW-125).</title>
        <authorList>
            <person name="Han C."/>
            <person name="Sikorski J."/>
            <person name="Lapidus A."/>
            <person name="Nolan M."/>
            <person name="Glavina Del Rio T."/>
            <person name="Tice H."/>
            <person name="Cheng J.F."/>
            <person name="Lucas S."/>
            <person name="Chen F."/>
            <person name="Copeland A."/>
            <person name="Ivanova N."/>
            <person name="Mavromatis K."/>
            <person name="Ovchinnikova G."/>
            <person name="Pati A."/>
            <person name="Bruce D."/>
            <person name="Goodwin L."/>
            <person name="Pitluck S."/>
            <person name="Chen A."/>
            <person name="Palaniappan K."/>
            <person name="Land M."/>
            <person name="Hauser L."/>
            <person name="Chang Y.J."/>
            <person name="Jeffries C.D."/>
            <person name="Chain P."/>
            <person name="Saunders E."/>
            <person name="Brettin T."/>
            <person name="Goker M."/>
            <person name="Tindall B.J."/>
            <person name="Bristow J."/>
            <person name="Eisen J.A."/>
            <person name="Markowitz V."/>
            <person name="Hugenholtz P."/>
            <person name="Kyrpides N.C."/>
            <person name="Klenk H.P."/>
            <person name="Detter J.C."/>
        </authorList>
    </citation>
    <scope>NUCLEOTIDE SEQUENCE [LARGE SCALE GENOMIC DNA]</scope>
    <source>
        <strain evidence="2">DSM 16069 / KCTC 12182 / SW-125</strain>
    </source>
</reference>
<dbReference type="Proteomes" id="UP000001231">
    <property type="component" value="Chromosome"/>
</dbReference>
<sequence length="1171" mass="129831">MKKIQYGILLVILPLVLAFSYYFSPSKPLSIVKDIGQLPVDAGIIDMNNSITFEGSLYFISRIPEFGAELWKVDKDNNVSLALETIPGRESSGIRILFESENILYVSAKKPGSNTSSVYYLDDPNGEFIELDLGVPIHTGNLKEVDGKYFALTSSNENNVDTIVELNGEGSLLHTITGNENFYSIHDVTYFNNEIYFSFSDGSSHELRKKSAGVVETIYTSDHQISRLIKTTAGIYIVENNYNVTPSSFDLSFLSEDQITPLKSFSHIDTDQILAQGDYLTLLAVPVGSDVQQIWEFNGADIDQLTNYIEGEVWDIRHLTRVSSTLYYYESGVEGEKVKFSDGAGLYDVSTGYEYYEFFGHTRLLELNSKVFIQGNKYQDGQAIPSVSVISNGIATEIISDQEVYDYQPFSMGDKVYVIAKKYNSIIELYEIDTDFGVANSKLVFESQSVDYLAADELNNKIYILNGETAGGQYLLSVIDNYIVNQLTVSSNTGGSYPRQFTALKDKTYFIAEHDELGTTLWESDGHEALLIDAEFNEILNVSPEMLFNVDDHLIYLVKEGSGFNSKFQIWIHKEGSSYRLSQYTFNESELSILNDGVGLYFISGYEGGTRRALWFISPEEARIIEELDGVSNETKLINTPHGIYFTDGFGDSAGLWKLDGMSLIKIEDNGLQFSSSYEREIIWDSQHIYLKQCIDYTTVVYKSDIANGLEAMDIGELSGKNCNDSKYYQLSEEVAVLLSSYETDLYGVWSLKDGVLNRIDSFADVRGEAIAMDSRLYFNAQPADSYRDYLHVYENGVANNLYIESSDGLKVAKVSTEDNSDWIFNKYVGYQLYQYSENGLSEYGVIPDGYDNIHSIIKVGNINFIQASGQYGSNQLIALEESGELTFLNQDQSINFSNNGYYGGSPIGKGHGEWLFMQGCNYIVGCEPYSLSLSKTLLASFNTDKNHYVAGYKVSVDGSLSEMGEADIVEYNWKLVGYEGAQIENNGNAQASIKLPLIEQGTNLTVELEVIDANDNSSTATKEISVEVNQAPEIVISAPASAVEGSVVKLDANASSDKEGEALSFQWSIVEGKNINLNNAHQAIASFTVPDLEEDAVITFKVAVGDTVGNVSVAEVQVSLEKAEGTTNPNPDNGAGDGDSGGGGSTNWLLLLMLASLMMMRFGYHRRRVN</sequence>
<dbReference type="OrthoDB" id="9775889at2"/>
<gene>
    <name evidence="1" type="ordered locus">Kkor_0239</name>
</gene>
<evidence type="ECO:0000313" key="1">
    <source>
        <dbReference type="EMBL" id="ACV25660.1"/>
    </source>
</evidence>
<dbReference type="EMBL" id="CP001707">
    <property type="protein sequence ID" value="ACV25660.1"/>
    <property type="molecule type" value="Genomic_DNA"/>
</dbReference>
<evidence type="ECO:0000313" key="2">
    <source>
        <dbReference type="Proteomes" id="UP000001231"/>
    </source>
</evidence>
<keyword evidence="2" id="KW-1185">Reference proteome</keyword>
<dbReference type="eggNOG" id="COG0747">
    <property type="taxonomic scope" value="Bacteria"/>
</dbReference>
<dbReference type="RefSeq" id="WP_012800175.1">
    <property type="nucleotide sequence ID" value="NC_013166.1"/>
</dbReference>
<dbReference type="Pfam" id="PF22352">
    <property type="entry name" value="K319L-like_PKD"/>
    <property type="match status" value="1"/>
</dbReference>
<dbReference type="InParanoid" id="C7R7B1"/>
<dbReference type="InterPro" id="IPR013783">
    <property type="entry name" value="Ig-like_fold"/>
</dbReference>
<dbReference type="STRING" id="523791.Kkor_0239"/>
<dbReference type="AlphaFoldDB" id="C7R7B1"/>
<dbReference type="Gene3D" id="2.60.40.10">
    <property type="entry name" value="Immunoglobulins"/>
    <property type="match status" value="2"/>
</dbReference>